<dbReference type="Proteomes" id="UP000824232">
    <property type="component" value="Unassembled WGS sequence"/>
</dbReference>
<evidence type="ECO:0000313" key="3">
    <source>
        <dbReference type="EMBL" id="HIR58489.1"/>
    </source>
</evidence>
<dbReference type="SUPFAM" id="SSF53098">
    <property type="entry name" value="Ribonuclease H-like"/>
    <property type="match status" value="1"/>
</dbReference>
<feature type="domain" description="Integrase catalytic" evidence="2">
    <location>
        <begin position="105"/>
        <end position="275"/>
    </location>
</feature>
<dbReference type="AlphaFoldDB" id="A0A9D1DTB8"/>
<dbReference type="EMBL" id="DVHC01000005">
    <property type="protein sequence ID" value="HIR58489.1"/>
    <property type="molecule type" value="Genomic_DNA"/>
</dbReference>
<dbReference type="PANTHER" id="PTHR35004:SF6">
    <property type="entry name" value="TRANSPOSASE"/>
    <property type="match status" value="1"/>
</dbReference>
<dbReference type="Pfam" id="PF22483">
    <property type="entry name" value="Mu-transpos_C_2"/>
    <property type="match status" value="1"/>
</dbReference>
<sequence>MLNTFEIKPNFAYLSRKYDLDPRTIKKYYNGYDGKATTRTKPSQLDKYEEIIKEKLSYDGAKVSAVFFFLKTEKGYTGSYSNLTYYVRNHPEIKNMTTKNETHVRFETKAGEQLQFDWIESITLISKYGEVFEFNVFSAELSYSRMHYFNYSVHKTREDVLNNLIGAFKFYGGVTEHVLTDNMSSIVSNGKFCKEFMAFAKDLGIIQKKCKVKHPFTKGKVEVRNKFMKWLIPYNYEFETEEDLKEIIKKINIEVNNRINSTTSLKPILLYQKEKEYLKPLPQNQILEQYMNLSVTVKVQNTMLIDYKGSKYSVPKKYINKTLKLKEIDNKLYIYDNTELVVIHEISNKPINYKDEHYMEGLKESMPYKTDNEIEELALKNLELFNQLTKIN</sequence>
<dbReference type="PANTHER" id="PTHR35004">
    <property type="entry name" value="TRANSPOSASE RV3428C-RELATED"/>
    <property type="match status" value="1"/>
</dbReference>
<organism evidence="3 4">
    <name type="scientific">Candidatus Onthousia excrementipullorum</name>
    <dbReference type="NCBI Taxonomy" id="2840884"/>
    <lineage>
        <taxon>Bacteria</taxon>
        <taxon>Bacillati</taxon>
        <taxon>Bacillota</taxon>
        <taxon>Bacilli</taxon>
        <taxon>Candidatus Onthousia</taxon>
    </lineage>
</organism>
<proteinExistence type="inferred from homology"/>
<dbReference type="NCBIfam" id="NF033546">
    <property type="entry name" value="transpos_IS21"/>
    <property type="match status" value="1"/>
</dbReference>
<reference evidence="3" key="2">
    <citation type="journal article" date="2021" name="PeerJ">
        <title>Extensive microbial diversity within the chicken gut microbiome revealed by metagenomics and culture.</title>
        <authorList>
            <person name="Gilroy R."/>
            <person name="Ravi A."/>
            <person name="Getino M."/>
            <person name="Pursley I."/>
            <person name="Horton D.L."/>
            <person name="Alikhan N.F."/>
            <person name="Baker D."/>
            <person name="Gharbi K."/>
            <person name="Hall N."/>
            <person name="Watson M."/>
            <person name="Adriaenssens E.M."/>
            <person name="Foster-Nyarko E."/>
            <person name="Jarju S."/>
            <person name="Secka A."/>
            <person name="Antonio M."/>
            <person name="Oren A."/>
            <person name="Chaudhuri R.R."/>
            <person name="La Ragione R."/>
            <person name="Hildebrand F."/>
            <person name="Pallen M.J."/>
        </authorList>
    </citation>
    <scope>NUCLEOTIDE SEQUENCE</scope>
    <source>
        <strain evidence="3">CHK184-20233</strain>
    </source>
</reference>
<dbReference type="InterPro" id="IPR054353">
    <property type="entry name" value="IstA-like_C"/>
</dbReference>
<dbReference type="InterPro" id="IPR001584">
    <property type="entry name" value="Integrase_cat-core"/>
</dbReference>
<dbReference type="PROSITE" id="PS50994">
    <property type="entry name" value="INTEGRASE"/>
    <property type="match status" value="1"/>
</dbReference>
<dbReference type="GO" id="GO:0003676">
    <property type="term" value="F:nucleic acid binding"/>
    <property type="evidence" value="ECO:0007669"/>
    <property type="project" value="InterPro"/>
</dbReference>
<accession>A0A9D1DTB8</accession>
<dbReference type="GO" id="GO:0015074">
    <property type="term" value="P:DNA integration"/>
    <property type="evidence" value="ECO:0007669"/>
    <property type="project" value="InterPro"/>
</dbReference>
<protein>
    <submittedName>
        <fullName evidence="3">IS21 family transposase</fullName>
    </submittedName>
</protein>
<comment type="similarity">
    <text evidence="1">Belongs to the transposase IS21/IS408/IS1162 family.</text>
</comment>
<dbReference type="InterPro" id="IPR012337">
    <property type="entry name" value="RNaseH-like_sf"/>
</dbReference>
<reference evidence="3" key="1">
    <citation type="submission" date="2020-10" db="EMBL/GenBank/DDBJ databases">
        <authorList>
            <person name="Gilroy R."/>
        </authorList>
    </citation>
    <scope>NUCLEOTIDE SEQUENCE</scope>
    <source>
        <strain evidence="3">CHK184-20233</strain>
    </source>
</reference>
<dbReference type="InterPro" id="IPR036397">
    <property type="entry name" value="RNaseH_sf"/>
</dbReference>
<evidence type="ECO:0000259" key="2">
    <source>
        <dbReference type="PROSITE" id="PS50994"/>
    </source>
</evidence>
<evidence type="ECO:0000256" key="1">
    <source>
        <dbReference type="ARBA" id="ARBA00009277"/>
    </source>
</evidence>
<gene>
    <name evidence="3" type="ORF">IAB38_00400</name>
</gene>
<comment type="caution">
    <text evidence="3">The sequence shown here is derived from an EMBL/GenBank/DDBJ whole genome shotgun (WGS) entry which is preliminary data.</text>
</comment>
<name>A0A9D1DTB8_9FIRM</name>
<dbReference type="Gene3D" id="3.30.420.10">
    <property type="entry name" value="Ribonuclease H-like superfamily/Ribonuclease H"/>
    <property type="match status" value="1"/>
</dbReference>
<evidence type="ECO:0000313" key="4">
    <source>
        <dbReference type="Proteomes" id="UP000824232"/>
    </source>
</evidence>